<dbReference type="EMBL" id="KN440552">
    <property type="protein sequence ID" value="KHG27287.1"/>
    <property type="molecule type" value="Genomic_DNA"/>
</dbReference>
<feature type="compositionally biased region" description="Basic and acidic residues" evidence="1">
    <location>
        <begin position="14"/>
        <end position="23"/>
    </location>
</feature>
<gene>
    <name evidence="2" type="ORF">F383_34713</name>
</gene>
<name>A0A0B0PR51_GOSAR</name>
<evidence type="ECO:0000313" key="3">
    <source>
        <dbReference type="Proteomes" id="UP000032142"/>
    </source>
</evidence>
<sequence>MGNIPNPHGQTTRPRVDHTPVPL</sequence>
<reference evidence="3" key="1">
    <citation type="submission" date="2014-09" db="EMBL/GenBank/DDBJ databases">
        <authorList>
            <person name="Mudge J."/>
            <person name="Ramaraj T."/>
            <person name="Lindquist I.E."/>
            <person name="Bharti A.K."/>
            <person name="Sundararajan A."/>
            <person name="Cameron C.T."/>
            <person name="Woodward J.E."/>
            <person name="May G.D."/>
            <person name="Brubaker C."/>
            <person name="Broadhvest J."/>
            <person name="Wilkins T.A."/>
        </authorList>
    </citation>
    <scope>NUCLEOTIDE SEQUENCE</scope>
    <source>
        <strain evidence="3">cv. AKA8401</strain>
    </source>
</reference>
<feature type="region of interest" description="Disordered" evidence="1">
    <location>
        <begin position="1"/>
        <end position="23"/>
    </location>
</feature>
<keyword evidence="3" id="KW-1185">Reference proteome</keyword>
<evidence type="ECO:0000256" key="1">
    <source>
        <dbReference type="SAM" id="MobiDB-lite"/>
    </source>
</evidence>
<protein>
    <submittedName>
        <fullName evidence="2">Uncharacterized protein</fullName>
    </submittedName>
</protein>
<dbReference type="AlphaFoldDB" id="A0A0B0PR51"/>
<proteinExistence type="predicted"/>
<organism evidence="2 3">
    <name type="scientific">Gossypium arboreum</name>
    <name type="common">Tree cotton</name>
    <name type="synonym">Gossypium nanking</name>
    <dbReference type="NCBI Taxonomy" id="29729"/>
    <lineage>
        <taxon>Eukaryota</taxon>
        <taxon>Viridiplantae</taxon>
        <taxon>Streptophyta</taxon>
        <taxon>Embryophyta</taxon>
        <taxon>Tracheophyta</taxon>
        <taxon>Spermatophyta</taxon>
        <taxon>Magnoliopsida</taxon>
        <taxon>eudicotyledons</taxon>
        <taxon>Gunneridae</taxon>
        <taxon>Pentapetalae</taxon>
        <taxon>rosids</taxon>
        <taxon>malvids</taxon>
        <taxon>Malvales</taxon>
        <taxon>Malvaceae</taxon>
        <taxon>Malvoideae</taxon>
        <taxon>Gossypium</taxon>
    </lineage>
</organism>
<dbReference type="Proteomes" id="UP000032142">
    <property type="component" value="Unassembled WGS sequence"/>
</dbReference>
<accession>A0A0B0PR51</accession>
<evidence type="ECO:0000313" key="2">
    <source>
        <dbReference type="EMBL" id="KHG27287.1"/>
    </source>
</evidence>